<sequence>MASSLLRSTARELRRSIPPPRRPAGLLMEGFSPRLLSTDSSNQKMRPPSPNAISSLLFRSDCAKRMDTTKVDDVN</sequence>
<reference evidence="2 3" key="1">
    <citation type="submission" date="2019-11" db="EMBL/GenBank/DDBJ databases">
        <title>Whole genome sequence of Oryza granulata.</title>
        <authorList>
            <person name="Li W."/>
        </authorList>
    </citation>
    <scope>NUCLEOTIDE SEQUENCE [LARGE SCALE GENOMIC DNA]</scope>
    <source>
        <strain evidence="3">cv. Menghai</strain>
        <tissue evidence="2">Leaf</tissue>
    </source>
</reference>
<comment type="caution">
    <text evidence="2">The sequence shown here is derived from an EMBL/GenBank/DDBJ whole genome shotgun (WGS) entry which is preliminary data.</text>
</comment>
<accession>A0A6G1DQ42</accession>
<dbReference type="AlphaFoldDB" id="A0A6G1DQ42"/>
<keyword evidence="3" id="KW-1185">Reference proteome</keyword>
<dbReference type="EMBL" id="SPHZ02000006">
    <property type="protein sequence ID" value="KAF0914955.1"/>
    <property type="molecule type" value="Genomic_DNA"/>
</dbReference>
<name>A0A6G1DQ42_9ORYZ</name>
<evidence type="ECO:0000313" key="3">
    <source>
        <dbReference type="Proteomes" id="UP000479710"/>
    </source>
</evidence>
<feature type="region of interest" description="Disordered" evidence="1">
    <location>
        <begin position="1"/>
        <end position="57"/>
    </location>
</feature>
<feature type="compositionally biased region" description="Polar residues" evidence="1">
    <location>
        <begin position="35"/>
        <end position="44"/>
    </location>
</feature>
<evidence type="ECO:0000256" key="1">
    <source>
        <dbReference type="SAM" id="MobiDB-lite"/>
    </source>
</evidence>
<proteinExistence type="predicted"/>
<gene>
    <name evidence="2" type="ORF">E2562_032935</name>
</gene>
<protein>
    <submittedName>
        <fullName evidence="2">Uncharacterized protein</fullName>
    </submittedName>
</protein>
<organism evidence="2 3">
    <name type="scientific">Oryza meyeriana var. granulata</name>
    <dbReference type="NCBI Taxonomy" id="110450"/>
    <lineage>
        <taxon>Eukaryota</taxon>
        <taxon>Viridiplantae</taxon>
        <taxon>Streptophyta</taxon>
        <taxon>Embryophyta</taxon>
        <taxon>Tracheophyta</taxon>
        <taxon>Spermatophyta</taxon>
        <taxon>Magnoliopsida</taxon>
        <taxon>Liliopsida</taxon>
        <taxon>Poales</taxon>
        <taxon>Poaceae</taxon>
        <taxon>BOP clade</taxon>
        <taxon>Oryzoideae</taxon>
        <taxon>Oryzeae</taxon>
        <taxon>Oryzinae</taxon>
        <taxon>Oryza</taxon>
        <taxon>Oryza meyeriana</taxon>
    </lineage>
</organism>
<evidence type="ECO:0000313" key="2">
    <source>
        <dbReference type="EMBL" id="KAF0914955.1"/>
    </source>
</evidence>
<dbReference type="Proteomes" id="UP000479710">
    <property type="component" value="Unassembled WGS sequence"/>
</dbReference>